<keyword evidence="4 7" id="KW-0418">Kinase</keyword>
<dbReference type="GO" id="GO:0046332">
    <property type="term" value="F:SMAD binding"/>
    <property type="evidence" value="ECO:0007669"/>
    <property type="project" value="TreeGrafter"/>
</dbReference>
<dbReference type="GO" id="GO:0003677">
    <property type="term" value="F:DNA binding"/>
    <property type="evidence" value="ECO:0007669"/>
    <property type="project" value="UniProtKB-KW"/>
</dbReference>
<evidence type="ECO:0000256" key="5">
    <source>
        <dbReference type="ARBA" id="ARBA00022840"/>
    </source>
</evidence>
<protein>
    <submittedName>
        <fullName evidence="7">Homeodomain-interacting protein kinase 3</fullName>
    </submittedName>
</protein>
<evidence type="ECO:0000313" key="7">
    <source>
        <dbReference type="EMBL" id="KAK0134250.1"/>
    </source>
</evidence>
<dbReference type="GO" id="GO:0005524">
    <property type="term" value="F:ATP binding"/>
    <property type="evidence" value="ECO:0007669"/>
    <property type="project" value="UniProtKB-KW"/>
</dbReference>
<dbReference type="GO" id="GO:0005737">
    <property type="term" value="C:cytoplasm"/>
    <property type="evidence" value="ECO:0007669"/>
    <property type="project" value="TreeGrafter"/>
</dbReference>
<dbReference type="GO" id="GO:0003714">
    <property type="term" value="F:transcription corepressor activity"/>
    <property type="evidence" value="ECO:0007669"/>
    <property type="project" value="TreeGrafter"/>
</dbReference>
<dbReference type="PROSITE" id="PS00108">
    <property type="entry name" value="PROTEIN_KINASE_ST"/>
    <property type="match status" value="1"/>
</dbReference>
<keyword evidence="1" id="KW-0723">Serine/threonine-protein kinase</keyword>
<accession>A0AA47M602</accession>
<reference evidence="7" key="1">
    <citation type="journal article" date="2023" name="Front. Mar. Sci.">
        <title>A new Merluccius polli reference genome to investigate the effects of global change in West African waters.</title>
        <authorList>
            <person name="Mateo J.L."/>
            <person name="Blanco-Fernandez C."/>
            <person name="Garcia-Vazquez E."/>
            <person name="Machado-Schiaffino G."/>
        </authorList>
    </citation>
    <scope>NUCLEOTIDE SEQUENCE</scope>
    <source>
        <strain evidence="7">C29</strain>
        <tissue evidence="7">Fin</tissue>
    </source>
</reference>
<dbReference type="AlphaFoldDB" id="A0AA47M602"/>
<dbReference type="InterPro" id="IPR008271">
    <property type="entry name" value="Ser/Thr_kinase_AS"/>
</dbReference>
<dbReference type="Proteomes" id="UP001174136">
    <property type="component" value="Unassembled WGS sequence"/>
</dbReference>
<dbReference type="GO" id="GO:0003713">
    <property type="term" value="F:transcription coactivator activity"/>
    <property type="evidence" value="ECO:0007669"/>
    <property type="project" value="TreeGrafter"/>
</dbReference>
<name>A0AA47M602_MERPO</name>
<dbReference type="InterPro" id="IPR000719">
    <property type="entry name" value="Prot_kinase_dom"/>
</dbReference>
<dbReference type="GO" id="GO:0042771">
    <property type="term" value="P:intrinsic apoptotic signaling pathway in response to DNA damage by p53 class mediator"/>
    <property type="evidence" value="ECO:0007669"/>
    <property type="project" value="TreeGrafter"/>
</dbReference>
<organism evidence="7 8">
    <name type="scientific">Merluccius polli</name>
    <name type="common">Benguela hake</name>
    <name type="synonym">Merluccius cadenati</name>
    <dbReference type="NCBI Taxonomy" id="89951"/>
    <lineage>
        <taxon>Eukaryota</taxon>
        <taxon>Metazoa</taxon>
        <taxon>Chordata</taxon>
        <taxon>Craniata</taxon>
        <taxon>Vertebrata</taxon>
        <taxon>Euteleostomi</taxon>
        <taxon>Actinopterygii</taxon>
        <taxon>Neopterygii</taxon>
        <taxon>Teleostei</taxon>
        <taxon>Neoteleostei</taxon>
        <taxon>Acanthomorphata</taxon>
        <taxon>Zeiogadaria</taxon>
        <taxon>Gadariae</taxon>
        <taxon>Gadiformes</taxon>
        <taxon>Gadoidei</taxon>
        <taxon>Merlucciidae</taxon>
        <taxon>Merluccius</taxon>
    </lineage>
</organism>
<dbReference type="SMART" id="SM00220">
    <property type="entry name" value="S_TKc"/>
    <property type="match status" value="1"/>
</dbReference>
<keyword evidence="8" id="KW-1185">Reference proteome</keyword>
<dbReference type="InterPro" id="IPR011009">
    <property type="entry name" value="Kinase-like_dom_sf"/>
</dbReference>
<sequence>MNHLPSVDIVCHRTRREKKEILEFGPTQSVERTQKEMQAPAAEKVPGRWKMMRGRRISNLRERRCGAAEGSDSQEVFLPLAKLIYMHVVSSLESESLCTLSTPGKKTVRLNRMPHPEKDLWVEEQEVLTSTSSRYLVQSFRGEGSFGKVTTCLNMDTKQTVAVKILKQMDYNMVGTEEEIAMLQRLKALDPDKCNIVRWFEHFVHRGHTCMVFEMLDISLFDFMSARHQQPLSLLEISVITQQLAVAFQALKANGLIHADLKGDNIMFVNQREQPLKVKLIDFGLAVPVSEVALGKTFQALPYRAPEVVLGLPITEAIDIWSLGCVIVSLFLRDHLYPCRSEYELLRVIMRTHEPPSEHLLNNGIKSHWYFTTTDEDSPHHGWRLKEFYTKPAMEEDTPPRAPLDNLIDLLPLVYPEEDEDILLELIDLLKGMLTIDPDLRMTPGDILQHPYVSLLPAYYGHSL</sequence>
<dbReference type="GO" id="GO:0007224">
    <property type="term" value="P:smoothened signaling pathway"/>
    <property type="evidence" value="ECO:0007669"/>
    <property type="project" value="TreeGrafter"/>
</dbReference>
<dbReference type="PANTHER" id="PTHR24058:SF53">
    <property type="entry name" value="HOMEODOMAIN-INTERACTING PROTEIN KINASE 2"/>
    <property type="match status" value="1"/>
</dbReference>
<dbReference type="EMBL" id="JAOPHQ010005719">
    <property type="protein sequence ID" value="KAK0134250.1"/>
    <property type="molecule type" value="Genomic_DNA"/>
</dbReference>
<dbReference type="GO" id="GO:0004713">
    <property type="term" value="F:protein tyrosine kinase activity"/>
    <property type="evidence" value="ECO:0007669"/>
    <property type="project" value="TreeGrafter"/>
</dbReference>
<evidence type="ECO:0000256" key="2">
    <source>
        <dbReference type="ARBA" id="ARBA00022679"/>
    </source>
</evidence>
<evidence type="ECO:0000313" key="8">
    <source>
        <dbReference type="Proteomes" id="UP001174136"/>
    </source>
</evidence>
<feature type="domain" description="Protein kinase" evidence="6">
    <location>
        <begin position="135"/>
        <end position="453"/>
    </location>
</feature>
<keyword evidence="3" id="KW-0547">Nucleotide-binding</keyword>
<gene>
    <name evidence="7" type="primary">HIPK3_3</name>
    <name evidence="7" type="ORF">N1851_030181</name>
</gene>
<dbReference type="GO" id="GO:0045944">
    <property type="term" value="P:positive regulation of transcription by RNA polymerase II"/>
    <property type="evidence" value="ECO:0007669"/>
    <property type="project" value="TreeGrafter"/>
</dbReference>
<keyword evidence="2" id="KW-0808">Transferase</keyword>
<keyword evidence="5" id="KW-0067">ATP-binding</keyword>
<dbReference type="Gene3D" id="3.30.200.20">
    <property type="entry name" value="Phosphorylase Kinase, domain 1"/>
    <property type="match status" value="1"/>
</dbReference>
<dbReference type="Pfam" id="PF00069">
    <property type="entry name" value="Pkinase"/>
    <property type="match status" value="1"/>
</dbReference>
<dbReference type="Gene3D" id="1.10.510.10">
    <property type="entry name" value="Transferase(Phosphotransferase) domain 1"/>
    <property type="match status" value="1"/>
</dbReference>
<keyword evidence="7" id="KW-0371">Homeobox</keyword>
<proteinExistence type="predicted"/>
<dbReference type="GO" id="GO:0004674">
    <property type="term" value="F:protein serine/threonine kinase activity"/>
    <property type="evidence" value="ECO:0007669"/>
    <property type="project" value="UniProtKB-KW"/>
</dbReference>
<dbReference type="SUPFAM" id="SSF56112">
    <property type="entry name" value="Protein kinase-like (PK-like)"/>
    <property type="match status" value="1"/>
</dbReference>
<evidence type="ECO:0000256" key="4">
    <source>
        <dbReference type="ARBA" id="ARBA00022777"/>
    </source>
</evidence>
<keyword evidence="7" id="KW-0238">DNA-binding</keyword>
<dbReference type="InterPro" id="IPR050494">
    <property type="entry name" value="Ser_Thr_dual-spec_kinase"/>
</dbReference>
<dbReference type="GO" id="GO:0016605">
    <property type="term" value="C:PML body"/>
    <property type="evidence" value="ECO:0007669"/>
    <property type="project" value="TreeGrafter"/>
</dbReference>
<dbReference type="PROSITE" id="PS50011">
    <property type="entry name" value="PROTEIN_KINASE_DOM"/>
    <property type="match status" value="1"/>
</dbReference>
<comment type="caution">
    <text evidence="7">The sequence shown here is derived from an EMBL/GenBank/DDBJ whole genome shotgun (WGS) entry which is preliminary data.</text>
</comment>
<evidence type="ECO:0000256" key="3">
    <source>
        <dbReference type="ARBA" id="ARBA00022741"/>
    </source>
</evidence>
<dbReference type="PANTHER" id="PTHR24058">
    <property type="entry name" value="DUAL SPECIFICITY PROTEIN KINASE"/>
    <property type="match status" value="1"/>
</dbReference>
<evidence type="ECO:0000256" key="1">
    <source>
        <dbReference type="ARBA" id="ARBA00022527"/>
    </source>
</evidence>
<evidence type="ECO:0000259" key="6">
    <source>
        <dbReference type="PROSITE" id="PS50011"/>
    </source>
</evidence>